<dbReference type="PANTHER" id="PTHR43037:SF5">
    <property type="entry name" value="FERULOYL ESTERASE"/>
    <property type="match status" value="1"/>
</dbReference>
<dbReference type="InterPro" id="IPR050955">
    <property type="entry name" value="Plant_Biomass_Hydrol_Est"/>
</dbReference>
<organism evidence="3 4">
    <name type="scientific">Frankia nepalensis</name>
    <dbReference type="NCBI Taxonomy" id="1836974"/>
    <lineage>
        <taxon>Bacteria</taxon>
        <taxon>Bacillati</taxon>
        <taxon>Actinomycetota</taxon>
        <taxon>Actinomycetes</taxon>
        <taxon>Frankiales</taxon>
        <taxon>Frankiaceae</taxon>
        <taxon>Frankia</taxon>
    </lineage>
</organism>
<accession>A0A937RFG3</accession>
<keyword evidence="4" id="KW-1185">Reference proteome</keyword>
<gene>
    <name evidence="3" type="ORF">I7412_12685</name>
</gene>
<evidence type="ECO:0000313" key="4">
    <source>
        <dbReference type="Proteomes" id="UP000604475"/>
    </source>
</evidence>
<keyword evidence="2" id="KW-0378">Hydrolase</keyword>
<name>A0A937RFG3_9ACTN</name>
<protein>
    <recommendedName>
        <fullName evidence="5">Plasmid partitioning protein</fullName>
    </recommendedName>
</protein>
<evidence type="ECO:0000256" key="2">
    <source>
        <dbReference type="ARBA" id="ARBA00022801"/>
    </source>
</evidence>
<sequence length="214" mass="23272">MAANPLTTWWGKNRKTVIIAGVVIIVLYGCLKSGGAADTQEREIPNRYASEGRVLQVHAQRNAKDPLPLVIVLPDNNTKTKTFETDSEVSDLANQKDFALVYAEPVGGEWRVDPAGADAQYLKDIITYVSNDWTAIDPARIYIWGLGEGARQALAVACANPGQFAAIGVVGQFAPDPGPDCGAQVPTAREREASWDEEVSKRLWSFSENKIRGS</sequence>
<dbReference type="PANTHER" id="PTHR43037">
    <property type="entry name" value="UNNAMED PRODUCT-RELATED"/>
    <property type="match status" value="1"/>
</dbReference>
<dbReference type="SUPFAM" id="SSF53474">
    <property type="entry name" value="alpha/beta-Hydrolases"/>
    <property type="match status" value="1"/>
</dbReference>
<dbReference type="Gene3D" id="3.40.50.1820">
    <property type="entry name" value="alpha/beta hydrolase"/>
    <property type="match status" value="1"/>
</dbReference>
<proteinExistence type="predicted"/>
<dbReference type="InterPro" id="IPR029058">
    <property type="entry name" value="AB_hydrolase_fold"/>
</dbReference>
<evidence type="ECO:0000313" key="3">
    <source>
        <dbReference type="EMBL" id="MBL7628015.1"/>
    </source>
</evidence>
<keyword evidence="1" id="KW-0732">Signal</keyword>
<evidence type="ECO:0008006" key="5">
    <source>
        <dbReference type="Google" id="ProtNLM"/>
    </source>
</evidence>
<dbReference type="Proteomes" id="UP000604475">
    <property type="component" value="Unassembled WGS sequence"/>
</dbReference>
<dbReference type="GO" id="GO:0016787">
    <property type="term" value="F:hydrolase activity"/>
    <property type="evidence" value="ECO:0007669"/>
    <property type="project" value="UniProtKB-KW"/>
</dbReference>
<reference evidence="3" key="1">
    <citation type="submission" date="2020-12" db="EMBL/GenBank/DDBJ databases">
        <title>Genomic characterization of non-nitrogen-fixing Frankia strains.</title>
        <authorList>
            <person name="Carlos-Shanley C."/>
            <person name="Guerra T."/>
            <person name="Hahn D."/>
        </authorList>
    </citation>
    <scope>NUCLEOTIDE SEQUENCE</scope>
    <source>
        <strain evidence="3">CN6</strain>
    </source>
</reference>
<dbReference type="EMBL" id="JAEACQ010000166">
    <property type="protein sequence ID" value="MBL7628015.1"/>
    <property type="molecule type" value="Genomic_DNA"/>
</dbReference>
<dbReference type="RefSeq" id="WP_203006113.1">
    <property type="nucleotide sequence ID" value="NZ_JADWYU010000170.1"/>
</dbReference>
<comment type="caution">
    <text evidence="3">The sequence shown here is derived from an EMBL/GenBank/DDBJ whole genome shotgun (WGS) entry which is preliminary data.</text>
</comment>
<dbReference type="AlphaFoldDB" id="A0A937RFG3"/>
<evidence type="ECO:0000256" key="1">
    <source>
        <dbReference type="ARBA" id="ARBA00022729"/>
    </source>
</evidence>